<dbReference type="GO" id="GO:0005506">
    <property type="term" value="F:iron ion binding"/>
    <property type="evidence" value="ECO:0007669"/>
    <property type="project" value="InterPro"/>
</dbReference>
<dbReference type="InterPro" id="IPR050479">
    <property type="entry name" value="CYP11_CYP27_families"/>
</dbReference>
<dbReference type="GO" id="GO:0004497">
    <property type="term" value="F:monooxygenase activity"/>
    <property type="evidence" value="ECO:0007669"/>
    <property type="project" value="UniProtKB-KW"/>
</dbReference>
<reference evidence="10" key="1">
    <citation type="submission" date="2021-02" db="EMBL/GenBank/DDBJ databases">
        <authorList>
            <person name="Bekaert M."/>
        </authorList>
    </citation>
    <scope>NUCLEOTIDE SEQUENCE</scope>
    <source>
        <strain evidence="10">IoA-00</strain>
    </source>
</reference>
<dbReference type="InterPro" id="IPR036396">
    <property type="entry name" value="Cyt_P450_sf"/>
</dbReference>
<dbReference type="PANTHER" id="PTHR24279">
    <property type="entry name" value="CYTOCHROME P450"/>
    <property type="match status" value="1"/>
</dbReference>
<sequence>MSVRTTVIRSFLEIPGPPLLPWIGSSYEYFLGMYQRPKYHLALDAMYQKYGPICREKIGQKEIIHLFSPDDFQKIYSQEGKYPHVYPLQISSLTIEPERLIAKGLGYRLEEDWWKLRKNGQPAYLKPSQVKEHLPSVNKVAQGLANRISLHKNRLGEIENLNKEMGIWSFENTMKIGCGRYMNAFEEGTDGRKLAEELVNVNEIVFHESGMLKLSLPIYQYLWTPKSLYLRKKEVEFIRLAYSFVETALKDLKYMTENNSVREKEFLFLRFLLGKSDLSLENVIALMIILLTDGLSTTVPVILFNLYSLAKNPSSQEKLYEEIQRVVKNDSDITTAHLKEMHYLKAFIKETFRLFPNGTEVSRVTDHDLILSGYEVPKGTLVDLNPGPANKSEEIYEDPLIHKPERWLRGKIPLESHPYQLLPFSKGTRMCVGRRLAEQDMNVVMITLLRQFRFEYPAEESVGQNYRNLLFPDRTMRVRFIPRE</sequence>
<keyword evidence="11" id="KW-1185">Reference proteome</keyword>
<dbReference type="PROSITE" id="PS00086">
    <property type="entry name" value="CYTOCHROME_P450"/>
    <property type="match status" value="1"/>
</dbReference>
<dbReference type="InterPro" id="IPR001128">
    <property type="entry name" value="Cyt_P450"/>
</dbReference>
<evidence type="ECO:0000256" key="6">
    <source>
        <dbReference type="ARBA" id="ARBA00023004"/>
    </source>
</evidence>
<dbReference type="OrthoDB" id="3945418at2759"/>
<dbReference type="GO" id="GO:0020037">
    <property type="term" value="F:heme binding"/>
    <property type="evidence" value="ECO:0007669"/>
    <property type="project" value="InterPro"/>
</dbReference>
<dbReference type="Pfam" id="PF00067">
    <property type="entry name" value="p450"/>
    <property type="match status" value="1"/>
</dbReference>
<evidence type="ECO:0000256" key="9">
    <source>
        <dbReference type="RuleBase" id="RU000461"/>
    </source>
</evidence>
<evidence type="ECO:0000256" key="5">
    <source>
        <dbReference type="ARBA" id="ARBA00023002"/>
    </source>
</evidence>
<name>A0A7R8CT50_LEPSM</name>
<keyword evidence="4 8" id="KW-0479">Metal-binding</keyword>
<dbReference type="PRINTS" id="PR00463">
    <property type="entry name" value="EP450I"/>
</dbReference>
<dbReference type="AlphaFoldDB" id="A0A7R8CT50"/>
<dbReference type="CDD" id="cd11054">
    <property type="entry name" value="CYP24A1-like"/>
    <property type="match status" value="1"/>
</dbReference>
<evidence type="ECO:0000256" key="3">
    <source>
        <dbReference type="ARBA" id="ARBA00022617"/>
    </source>
</evidence>
<keyword evidence="5 9" id="KW-0560">Oxidoreductase</keyword>
<feature type="binding site" description="axial binding residue" evidence="8">
    <location>
        <position position="431"/>
    </location>
    <ligand>
        <name>heme</name>
        <dbReference type="ChEBI" id="CHEBI:30413"/>
    </ligand>
    <ligandPart>
        <name>Fe</name>
        <dbReference type="ChEBI" id="CHEBI:18248"/>
    </ligandPart>
</feature>
<dbReference type="EMBL" id="HG994582">
    <property type="protein sequence ID" value="CAF2887202.1"/>
    <property type="molecule type" value="Genomic_DNA"/>
</dbReference>
<keyword evidence="3 8" id="KW-0349">Heme</keyword>
<comment type="cofactor">
    <cofactor evidence="1 8">
        <name>heme</name>
        <dbReference type="ChEBI" id="CHEBI:30413"/>
    </cofactor>
</comment>
<accession>A0A7R8CT50</accession>
<proteinExistence type="inferred from homology"/>
<comment type="similarity">
    <text evidence="2 9">Belongs to the cytochrome P450 family.</text>
</comment>
<dbReference type="InterPro" id="IPR002401">
    <property type="entry name" value="Cyt_P450_E_grp-I"/>
</dbReference>
<organism evidence="10 11">
    <name type="scientific">Lepeophtheirus salmonis</name>
    <name type="common">Salmon louse</name>
    <name type="synonym">Caligus salmonis</name>
    <dbReference type="NCBI Taxonomy" id="72036"/>
    <lineage>
        <taxon>Eukaryota</taxon>
        <taxon>Metazoa</taxon>
        <taxon>Ecdysozoa</taxon>
        <taxon>Arthropoda</taxon>
        <taxon>Crustacea</taxon>
        <taxon>Multicrustacea</taxon>
        <taxon>Hexanauplia</taxon>
        <taxon>Copepoda</taxon>
        <taxon>Siphonostomatoida</taxon>
        <taxon>Caligidae</taxon>
        <taxon>Lepeophtheirus</taxon>
    </lineage>
</organism>
<evidence type="ECO:0000313" key="11">
    <source>
        <dbReference type="Proteomes" id="UP000675881"/>
    </source>
</evidence>
<dbReference type="GO" id="GO:0016705">
    <property type="term" value="F:oxidoreductase activity, acting on paired donors, with incorporation or reduction of molecular oxygen"/>
    <property type="evidence" value="ECO:0007669"/>
    <property type="project" value="InterPro"/>
</dbReference>
<evidence type="ECO:0000313" key="10">
    <source>
        <dbReference type="EMBL" id="CAF2887202.1"/>
    </source>
</evidence>
<keyword evidence="7 9" id="KW-0503">Monooxygenase</keyword>
<dbReference type="Proteomes" id="UP000675881">
    <property type="component" value="Chromosome 3"/>
</dbReference>
<dbReference type="PANTHER" id="PTHR24279:SF120">
    <property type="entry name" value="CYTOCHROME P450"/>
    <property type="match status" value="1"/>
</dbReference>
<evidence type="ECO:0000256" key="4">
    <source>
        <dbReference type="ARBA" id="ARBA00022723"/>
    </source>
</evidence>
<gene>
    <name evidence="10" type="ORF">LSAA_7070</name>
</gene>
<protein>
    <submittedName>
        <fullName evidence="10">CYP49A</fullName>
    </submittedName>
</protein>
<evidence type="ECO:0000256" key="1">
    <source>
        <dbReference type="ARBA" id="ARBA00001971"/>
    </source>
</evidence>
<dbReference type="PRINTS" id="PR00385">
    <property type="entry name" value="P450"/>
</dbReference>
<dbReference type="InterPro" id="IPR017972">
    <property type="entry name" value="Cyt_P450_CS"/>
</dbReference>
<dbReference type="SUPFAM" id="SSF48264">
    <property type="entry name" value="Cytochrome P450"/>
    <property type="match status" value="1"/>
</dbReference>
<evidence type="ECO:0000256" key="2">
    <source>
        <dbReference type="ARBA" id="ARBA00010617"/>
    </source>
</evidence>
<evidence type="ECO:0000256" key="7">
    <source>
        <dbReference type="ARBA" id="ARBA00023033"/>
    </source>
</evidence>
<keyword evidence="6 8" id="KW-0408">Iron</keyword>
<evidence type="ECO:0000256" key="8">
    <source>
        <dbReference type="PIRSR" id="PIRSR602401-1"/>
    </source>
</evidence>
<dbReference type="Gene3D" id="1.10.630.10">
    <property type="entry name" value="Cytochrome P450"/>
    <property type="match status" value="1"/>
</dbReference>